<organism evidence="1 2">
    <name type="scientific">Sclerotinia sclerotiorum (strain ATCC 18683 / 1980 / Ss-1)</name>
    <name type="common">White mold</name>
    <name type="synonym">Whetzelinia sclerotiorum</name>
    <dbReference type="NCBI Taxonomy" id="665079"/>
    <lineage>
        <taxon>Eukaryota</taxon>
        <taxon>Fungi</taxon>
        <taxon>Dikarya</taxon>
        <taxon>Ascomycota</taxon>
        <taxon>Pezizomycotina</taxon>
        <taxon>Leotiomycetes</taxon>
        <taxon>Helotiales</taxon>
        <taxon>Sclerotiniaceae</taxon>
        <taxon>Sclerotinia</taxon>
    </lineage>
</organism>
<dbReference type="AlphaFoldDB" id="A7EH11"/>
<gene>
    <name evidence="1" type="ORF">SS1G_04603</name>
</gene>
<accession>A7EH11</accession>
<dbReference type="EMBL" id="CH476625">
    <property type="protein sequence ID" value="EDO02127.1"/>
    <property type="molecule type" value="Genomic_DNA"/>
</dbReference>
<proteinExistence type="predicted"/>
<dbReference type="GeneID" id="5490377"/>
<dbReference type="InParanoid" id="A7EH11"/>
<keyword evidence="2" id="KW-1185">Reference proteome</keyword>
<protein>
    <submittedName>
        <fullName evidence="1">Uncharacterized protein</fullName>
    </submittedName>
</protein>
<evidence type="ECO:0000313" key="1">
    <source>
        <dbReference type="EMBL" id="EDO02127.1"/>
    </source>
</evidence>
<reference evidence="2" key="1">
    <citation type="journal article" date="2011" name="PLoS Genet.">
        <title>Genomic analysis of the necrotrophic fungal pathogens Sclerotinia sclerotiorum and Botrytis cinerea.</title>
        <authorList>
            <person name="Amselem J."/>
            <person name="Cuomo C.A."/>
            <person name="van Kan J.A."/>
            <person name="Viaud M."/>
            <person name="Benito E.P."/>
            <person name="Couloux A."/>
            <person name="Coutinho P.M."/>
            <person name="de Vries R.P."/>
            <person name="Dyer P.S."/>
            <person name="Fillinger S."/>
            <person name="Fournier E."/>
            <person name="Gout L."/>
            <person name="Hahn M."/>
            <person name="Kohn L."/>
            <person name="Lapalu N."/>
            <person name="Plummer K.M."/>
            <person name="Pradier J.M."/>
            <person name="Quevillon E."/>
            <person name="Sharon A."/>
            <person name="Simon A."/>
            <person name="ten Have A."/>
            <person name="Tudzynski B."/>
            <person name="Tudzynski P."/>
            <person name="Wincker P."/>
            <person name="Andrew M."/>
            <person name="Anthouard V."/>
            <person name="Beever R.E."/>
            <person name="Beffa R."/>
            <person name="Benoit I."/>
            <person name="Bouzid O."/>
            <person name="Brault B."/>
            <person name="Chen Z."/>
            <person name="Choquer M."/>
            <person name="Collemare J."/>
            <person name="Cotton P."/>
            <person name="Danchin E.G."/>
            <person name="Da Silva C."/>
            <person name="Gautier A."/>
            <person name="Giraud C."/>
            <person name="Giraud T."/>
            <person name="Gonzalez C."/>
            <person name="Grossetete S."/>
            <person name="Guldener U."/>
            <person name="Henrissat B."/>
            <person name="Howlett B.J."/>
            <person name="Kodira C."/>
            <person name="Kretschmer M."/>
            <person name="Lappartient A."/>
            <person name="Leroch M."/>
            <person name="Levis C."/>
            <person name="Mauceli E."/>
            <person name="Neuveglise C."/>
            <person name="Oeser B."/>
            <person name="Pearson M."/>
            <person name="Poulain J."/>
            <person name="Poussereau N."/>
            <person name="Quesneville H."/>
            <person name="Rascle C."/>
            <person name="Schumacher J."/>
            <person name="Segurens B."/>
            <person name="Sexton A."/>
            <person name="Silva E."/>
            <person name="Sirven C."/>
            <person name="Soanes D.M."/>
            <person name="Talbot N.J."/>
            <person name="Templeton M."/>
            <person name="Yandava C."/>
            <person name="Yarden O."/>
            <person name="Zeng Q."/>
            <person name="Rollins J.A."/>
            <person name="Lebrun M.H."/>
            <person name="Dickman M."/>
        </authorList>
    </citation>
    <scope>NUCLEOTIDE SEQUENCE [LARGE SCALE GENOMIC DNA]</scope>
    <source>
        <strain evidence="2">ATCC 18683 / 1980 / Ss-1</strain>
    </source>
</reference>
<dbReference type="Proteomes" id="UP000001312">
    <property type="component" value="Unassembled WGS sequence"/>
</dbReference>
<dbReference type="RefSeq" id="XP_001594795.1">
    <property type="nucleotide sequence ID" value="XM_001594745.1"/>
</dbReference>
<evidence type="ECO:0000313" key="2">
    <source>
        <dbReference type="Proteomes" id="UP000001312"/>
    </source>
</evidence>
<dbReference type="KEGG" id="ssl:SS1G_04603"/>
<sequence>MFRMLRKFMQAGRFATAQILVKAGTEMLKAGVASTFSGGKVEEGKKKASRPNITIIIYSGLLVDD</sequence>
<dbReference type="HOGENOM" id="CLU_2851081_0_0_1"/>
<name>A7EH11_SCLS1</name>